<feature type="region of interest" description="Disordered" evidence="1">
    <location>
        <begin position="62"/>
        <end position="93"/>
    </location>
</feature>
<evidence type="ECO:0000256" key="1">
    <source>
        <dbReference type="SAM" id="MobiDB-lite"/>
    </source>
</evidence>
<reference evidence="2" key="1">
    <citation type="journal article" date="2017" name="Nature">
        <title>The sunflower genome provides insights into oil metabolism, flowering and Asterid evolution.</title>
        <authorList>
            <person name="Badouin H."/>
            <person name="Gouzy J."/>
            <person name="Grassa C.J."/>
            <person name="Murat F."/>
            <person name="Staton S.E."/>
            <person name="Cottret L."/>
            <person name="Lelandais-Briere C."/>
            <person name="Owens G.L."/>
            <person name="Carrere S."/>
            <person name="Mayjonade B."/>
            <person name="Legrand L."/>
            <person name="Gill N."/>
            <person name="Kane N.C."/>
            <person name="Bowers J.E."/>
            <person name="Hubner S."/>
            <person name="Bellec A."/>
            <person name="Berard A."/>
            <person name="Berges H."/>
            <person name="Blanchet N."/>
            <person name="Boniface M.C."/>
            <person name="Brunel D."/>
            <person name="Catrice O."/>
            <person name="Chaidir N."/>
            <person name="Claudel C."/>
            <person name="Donnadieu C."/>
            <person name="Faraut T."/>
            <person name="Fievet G."/>
            <person name="Helmstetter N."/>
            <person name="King M."/>
            <person name="Knapp S.J."/>
            <person name="Lai Z."/>
            <person name="Le Paslier M.C."/>
            <person name="Lippi Y."/>
            <person name="Lorenzon L."/>
            <person name="Mandel J.R."/>
            <person name="Marage G."/>
            <person name="Marchand G."/>
            <person name="Marquand E."/>
            <person name="Bret-Mestries E."/>
            <person name="Morien E."/>
            <person name="Nambeesan S."/>
            <person name="Nguyen T."/>
            <person name="Pegot-Espagnet P."/>
            <person name="Pouilly N."/>
            <person name="Raftis F."/>
            <person name="Sallet E."/>
            <person name="Schiex T."/>
            <person name="Thomas J."/>
            <person name="Vandecasteele C."/>
            <person name="Vares D."/>
            <person name="Vear F."/>
            <person name="Vautrin S."/>
            <person name="Crespi M."/>
            <person name="Mangin B."/>
            <person name="Burke J.M."/>
            <person name="Salse J."/>
            <person name="Munos S."/>
            <person name="Vincourt P."/>
            <person name="Rieseberg L.H."/>
            <person name="Langlade N.B."/>
        </authorList>
    </citation>
    <scope>NUCLEOTIDE SEQUENCE</scope>
    <source>
        <tissue evidence="2">Leaves</tissue>
    </source>
</reference>
<feature type="region of interest" description="Disordered" evidence="1">
    <location>
        <begin position="222"/>
        <end position="283"/>
    </location>
</feature>
<sequence length="351" mass="38119">MNGMKYRMMKVIVEPWTKIHFMMMTTMTMMKWFIQITLQMKMNMIVRNINCLVHIMNGSKDNSAHGGGRGAGGGGRGTGSGGGRGLRGGKRKQVAAGKRIDGDIVIDLSLNRDAGNIANGKRRFEMLDPKNPNKKVVVDPNHVWSHGRYLMIRNPDGKSSAFERAGAAGSSSQVGEGDEITMIQNTGGKTIAYKRVGAGSSSHAGEGDERADVSGMADATMPHVSRDNIDDDVFGEDSGDGQESDHGDGGDNDGVGDEGVGDEGVGDEGVGDDGVGDDGVGDEREFIQCDKNGFTNNKVSRSVKDILEQCYDGDWVTFKKVPQSARMRMFDRFRVIHELIFYRVNSEKKKL</sequence>
<evidence type="ECO:0000313" key="3">
    <source>
        <dbReference type="Proteomes" id="UP000215914"/>
    </source>
</evidence>
<reference evidence="2" key="2">
    <citation type="submission" date="2020-06" db="EMBL/GenBank/DDBJ databases">
        <title>Helianthus annuus Genome sequencing and assembly Release 2.</title>
        <authorList>
            <person name="Gouzy J."/>
            <person name="Langlade N."/>
            <person name="Munos S."/>
        </authorList>
    </citation>
    <scope>NUCLEOTIDE SEQUENCE</scope>
    <source>
        <tissue evidence="2">Leaves</tissue>
    </source>
</reference>
<feature type="compositionally biased region" description="Gly residues" evidence="1">
    <location>
        <begin position="65"/>
        <end position="86"/>
    </location>
</feature>
<comment type="caution">
    <text evidence="2">The sequence shown here is derived from an EMBL/GenBank/DDBJ whole genome shotgun (WGS) entry which is preliminary data.</text>
</comment>
<dbReference type="Proteomes" id="UP000215914">
    <property type="component" value="Unassembled WGS sequence"/>
</dbReference>
<name>A0A9K3MZ26_HELAN</name>
<protein>
    <submittedName>
        <fullName evidence="2">Uncharacterized protein</fullName>
    </submittedName>
</protein>
<feature type="compositionally biased region" description="Acidic residues" evidence="1">
    <location>
        <begin position="229"/>
        <end position="242"/>
    </location>
</feature>
<feature type="compositionally biased region" description="Acidic residues" evidence="1">
    <location>
        <begin position="250"/>
        <end position="280"/>
    </location>
</feature>
<evidence type="ECO:0000313" key="2">
    <source>
        <dbReference type="EMBL" id="KAF5780965.1"/>
    </source>
</evidence>
<gene>
    <name evidence="2" type="ORF">HanXRQr2_Chr11g0477961</name>
</gene>
<dbReference type="AlphaFoldDB" id="A0A9K3MZ26"/>
<dbReference type="EMBL" id="MNCJ02000326">
    <property type="protein sequence ID" value="KAF5780965.1"/>
    <property type="molecule type" value="Genomic_DNA"/>
</dbReference>
<organism evidence="2 3">
    <name type="scientific">Helianthus annuus</name>
    <name type="common">Common sunflower</name>
    <dbReference type="NCBI Taxonomy" id="4232"/>
    <lineage>
        <taxon>Eukaryota</taxon>
        <taxon>Viridiplantae</taxon>
        <taxon>Streptophyta</taxon>
        <taxon>Embryophyta</taxon>
        <taxon>Tracheophyta</taxon>
        <taxon>Spermatophyta</taxon>
        <taxon>Magnoliopsida</taxon>
        <taxon>eudicotyledons</taxon>
        <taxon>Gunneridae</taxon>
        <taxon>Pentapetalae</taxon>
        <taxon>asterids</taxon>
        <taxon>campanulids</taxon>
        <taxon>Asterales</taxon>
        <taxon>Asteraceae</taxon>
        <taxon>Asteroideae</taxon>
        <taxon>Heliantheae alliance</taxon>
        <taxon>Heliantheae</taxon>
        <taxon>Helianthus</taxon>
    </lineage>
</organism>
<keyword evidence="3" id="KW-1185">Reference proteome</keyword>
<proteinExistence type="predicted"/>
<accession>A0A9K3MZ26</accession>
<dbReference type="Gramene" id="mRNA:HanXRQr2_Chr11g0477961">
    <property type="protein sequence ID" value="mRNA:HanXRQr2_Chr11g0477961"/>
    <property type="gene ID" value="HanXRQr2_Chr11g0477961"/>
</dbReference>